<protein>
    <recommendedName>
        <fullName evidence="3">Thioredoxin reductase</fullName>
        <ecNumber evidence="3">1.8.1.9</ecNumber>
    </recommendedName>
</protein>
<organism evidence="5 6">
    <name type="scientific">Dethiosulfatarculus sandiegensis</name>
    <dbReference type="NCBI Taxonomy" id="1429043"/>
    <lineage>
        <taxon>Bacteria</taxon>
        <taxon>Pseudomonadati</taxon>
        <taxon>Thermodesulfobacteriota</taxon>
        <taxon>Desulfarculia</taxon>
        <taxon>Desulfarculales</taxon>
        <taxon>Desulfarculaceae</taxon>
        <taxon>Dethiosulfatarculus</taxon>
    </lineage>
</organism>
<accession>A0A0D2J077</accession>
<dbReference type="GO" id="GO:0019430">
    <property type="term" value="P:removal of superoxide radicals"/>
    <property type="evidence" value="ECO:0007669"/>
    <property type="project" value="UniProtKB-UniRule"/>
</dbReference>
<comment type="subunit">
    <text evidence="3">Homodimer.</text>
</comment>
<dbReference type="FunCoup" id="A0A0D2J077">
    <property type="interactions" value="447"/>
</dbReference>
<evidence type="ECO:0000313" key="5">
    <source>
        <dbReference type="EMBL" id="KIX11639.1"/>
    </source>
</evidence>
<dbReference type="STRING" id="1429043.X474_23175"/>
<dbReference type="InterPro" id="IPR036188">
    <property type="entry name" value="FAD/NAD-bd_sf"/>
</dbReference>
<dbReference type="Gene3D" id="3.50.50.60">
    <property type="entry name" value="FAD/NAD(P)-binding domain"/>
    <property type="match status" value="2"/>
</dbReference>
<evidence type="ECO:0000313" key="6">
    <source>
        <dbReference type="Proteomes" id="UP000032233"/>
    </source>
</evidence>
<dbReference type="RefSeq" id="WP_044351752.1">
    <property type="nucleotide sequence ID" value="NZ_AZAC01000048.1"/>
</dbReference>
<comment type="catalytic activity">
    <reaction evidence="3">
        <text>[thioredoxin]-dithiol + NADP(+) = [thioredoxin]-disulfide + NADPH + H(+)</text>
        <dbReference type="Rhea" id="RHEA:20345"/>
        <dbReference type="Rhea" id="RHEA-COMP:10698"/>
        <dbReference type="Rhea" id="RHEA-COMP:10700"/>
        <dbReference type="ChEBI" id="CHEBI:15378"/>
        <dbReference type="ChEBI" id="CHEBI:29950"/>
        <dbReference type="ChEBI" id="CHEBI:50058"/>
        <dbReference type="ChEBI" id="CHEBI:57783"/>
        <dbReference type="ChEBI" id="CHEBI:58349"/>
        <dbReference type="EC" id="1.8.1.9"/>
    </reaction>
</comment>
<dbReference type="PANTHER" id="PTHR48105">
    <property type="entry name" value="THIOREDOXIN REDUCTASE 1-RELATED-RELATED"/>
    <property type="match status" value="1"/>
</dbReference>
<dbReference type="GO" id="GO:0005737">
    <property type="term" value="C:cytoplasm"/>
    <property type="evidence" value="ECO:0007669"/>
    <property type="project" value="InterPro"/>
</dbReference>
<dbReference type="OrthoDB" id="9806179at2"/>
<dbReference type="NCBIfam" id="TIGR01292">
    <property type="entry name" value="TRX_reduct"/>
    <property type="match status" value="1"/>
</dbReference>
<dbReference type="PRINTS" id="PR00469">
    <property type="entry name" value="PNDRDTASEII"/>
</dbReference>
<dbReference type="InParanoid" id="A0A0D2J077"/>
<dbReference type="Proteomes" id="UP000032233">
    <property type="component" value="Unassembled WGS sequence"/>
</dbReference>
<keyword evidence="3" id="KW-0676">Redox-active center</keyword>
<reference evidence="5 6" key="1">
    <citation type="submission" date="2013-11" db="EMBL/GenBank/DDBJ databases">
        <title>Metagenomic analysis of a methanogenic consortium involved in long chain n-alkane degradation.</title>
        <authorList>
            <person name="Davidova I.A."/>
            <person name="Callaghan A.V."/>
            <person name="Wawrik B."/>
            <person name="Pruitt S."/>
            <person name="Marks C."/>
            <person name="Duncan K.E."/>
            <person name="Suflita J.M."/>
        </authorList>
    </citation>
    <scope>NUCLEOTIDE SEQUENCE [LARGE SCALE GENOMIC DNA]</scope>
    <source>
        <strain evidence="5 6">SPR</strain>
    </source>
</reference>
<name>A0A0D2J077_9BACT</name>
<dbReference type="InterPro" id="IPR050097">
    <property type="entry name" value="Ferredoxin-NADP_redctase_2"/>
</dbReference>
<keyword evidence="1 3" id="KW-0285">Flavoprotein</keyword>
<dbReference type="Pfam" id="PF07992">
    <property type="entry name" value="Pyr_redox_2"/>
    <property type="match status" value="1"/>
</dbReference>
<keyword evidence="6" id="KW-1185">Reference proteome</keyword>
<dbReference type="PRINTS" id="PR00368">
    <property type="entry name" value="FADPNR"/>
</dbReference>
<evidence type="ECO:0000259" key="4">
    <source>
        <dbReference type="Pfam" id="PF07992"/>
    </source>
</evidence>
<dbReference type="AlphaFoldDB" id="A0A0D2J077"/>
<comment type="similarity">
    <text evidence="3">Belongs to the class-II pyridine nucleotide-disulfide oxidoreductase family.</text>
</comment>
<dbReference type="InterPro" id="IPR005982">
    <property type="entry name" value="Thioredox_Rdtase"/>
</dbReference>
<gene>
    <name evidence="5" type="ORF">X474_23175</name>
</gene>
<comment type="caution">
    <text evidence="5">The sequence shown here is derived from an EMBL/GenBank/DDBJ whole genome shotgun (WGS) entry which is preliminary data.</text>
</comment>
<dbReference type="GO" id="GO:0004791">
    <property type="term" value="F:thioredoxin-disulfide reductase (NADPH) activity"/>
    <property type="evidence" value="ECO:0007669"/>
    <property type="project" value="UniProtKB-UniRule"/>
</dbReference>
<dbReference type="SUPFAM" id="SSF51905">
    <property type="entry name" value="FAD/NAD(P)-binding domain"/>
    <property type="match status" value="1"/>
</dbReference>
<dbReference type="InterPro" id="IPR023753">
    <property type="entry name" value="FAD/NAD-binding_dom"/>
</dbReference>
<dbReference type="EMBL" id="AZAC01000048">
    <property type="protein sequence ID" value="KIX11639.1"/>
    <property type="molecule type" value="Genomic_DNA"/>
</dbReference>
<dbReference type="EC" id="1.8.1.9" evidence="3"/>
<evidence type="ECO:0000256" key="1">
    <source>
        <dbReference type="ARBA" id="ARBA00022630"/>
    </source>
</evidence>
<feature type="domain" description="FAD/NAD(P)-binding" evidence="4">
    <location>
        <begin position="5"/>
        <end position="292"/>
    </location>
</feature>
<keyword evidence="2 3" id="KW-0560">Oxidoreductase</keyword>
<sequence>MEQRELVIVGGGPAGLTAGLYAARAKLDVVLLESLSPGGQVLTTDMIENWPGDVDGVSGFDLADRMRDHALKFGLEIRSAEVTKLEDKGDVKIISTPKEEIKAKTVVLCPGARPRQLGIPGEEELTGKGVSYCGTCDGPFYKNATIAAIGGGNTAVEEAVFLTKFADKVYLLHRRDELRARGVLADRVLENDKIEVLWSHQPLKVQGGDQGVQSLLIKNLKDGSERELKVDGAFVFVGTIPNTEFLKDAVDMTSGGFIKVDARQKTSIPGVFAAGDCCDKLLRQVVVAAGEGATAAYAAQRYLEDHS</sequence>
<evidence type="ECO:0000256" key="3">
    <source>
        <dbReference type="RuleBase" id="RU003880"/>
    </source>
</evidence>
<dbReference type="PATRIC" id="fig|1429043.3.peg.4905"/>
<proteinExistence type="inferred from homology"/>
<comment type="cofactor">
    <cofactor evidence="3">
        <name>FAD</name>
        <dbReference type="ChEBI" id="CHEBI:57692"/>
    </cofactor>
</comment>
<keyword evidence="3" id="KW-0274">FAD</keyword>
<evidence type="ECO:0000256" key="2">
    <source>
        <dbReference type="ARBA" id="ARBA00023002"/>
    </source>
</evidence>